<proteinExistence type="inferred from homology"/>
<comment type="similarity">
    <text evidence="1">Belongs to the N-acetylmuramoyl-L-alanine amidase 2 family.</text>
</comment>
<reference evidence="4" key="1">
    <citation type="journal article" date="2017" name="Med. Chem. Commun.">
        <title>Nonomuraea sp. ATCC 55076 harbours the largest actinomycete chromosome to date and the kistamicin biosynthetic gene cluster.</title>
        <authorList>
            <person name="Nazari B."/>
            <person name="Forneris C.C."/>
            <person name="Gibson M.I."/>
            <person name="Moon K."/>
            <person name="Schramma K.R."/>
            <person name="Seyedsayamdost M.R."/>
        </authorList>
    </citation>
    <scope>NUCLEOTIDE SEQUENCE [LARGE SCALE GENOMIC DNA]</scope>
    <source>
        <strain evidence="4">ATCC 55076</strain>
    </source>
</reference>
<dbReference type="GO" id="GO:0008270">
    <property type="term" value="F:zinc ion binding"/>
    <property type="evidence" value="ECO:0007669"/>
    <property type="project" value="InterPro"/>
</dbReference>
<gene>
    <name evidence="3" type="ORF">BKM31_15870</name>
</gene>
<dbReference type="AlphaFoldDB" id="A0A1U9ZXS7"/>
<evidence type="ECO:0000313" key="4">
    <source>
        <dbReference type="Proteomes" id="UP000190797"/>
    </source>
</evidence>
<dbReference type="CDD" id="cd06583">
    <property type="entry name" value="PGRP"/>
    <property type="match status" value="1"/>
</dbReference>
<dbReference type="InterPro" id="IPR002477">
    <property type="entry name" value="Peptidoglycan-bd-like"/>
</dbReference>
<dbReference type="InterPro" id="IPR036505">
    <property type="entry name" value="Amidase/PGRP_sf"/>
</dbReference>
<protein>
    <recommendedName>
        <fullName evidence="2">Peptidoglycan recognition protein family domain-containing protein</fullName>
    </recommendedName>
</protein>
<dbReference type="InterPro" id="IPR036365">
    <property type="entry name" value="PGBD-like_sf"/>
</dbReference>
<dbReference type="KEGG" id="noa:BKM31_15870"/>
<dbReference type="GO" id="GO:0008745">
    <property type="term" value="F:N-acetylmuramoyl-L-alanine amidase activity"/>
    <property type="evidence" value="ECO:0007669"/>
    <property type="project" value="InterPro"/>
</dbReference>
<accession>A0A1U9ZXS7</accession>
<evidence type="ECO:0000313" key="3">
    <source>
        <dbReference type="EMBL" id="AQZ62737.1"/>
    </source>
</evidence>
<dbReference type="STRING" id="1909395.BKM31_15870"/>
<feature type="domain" description="Peptidoglycan recognition protein family" evidence="2">
    <location>
        <begin position="4"/>
        <end position="152"/>
    </location>
</feature>
<sequence length="292" mass="32082">MKKVSRAAWNALAPTAPYTRVDSTRGVKIHYTGGPVPADIAGPTKHKLCVQLVHQIQQMHMDGGRGEKYIDIGYNLICCPHGYVFIGRGAHRLPAANGAGLNSQHYAVLGLVGSSGFTEPNDAMLHALRDAIEYLREEGDAGNEIKGHRDGYSTSCPGSALYAWVKKGAPRPDKPIEKPIKVIYEDGIPLWPGRVIKLADPYMQGNDVKTWQAKLRKRGWTIDVDGIYSPKSKAVCVSYQNKVGVKSTGVIDEGTWNITWSWEPLTCKLLCRSPAGEIRRGYLSAVSRSRRA</sequence>
<dbReference type="InterPro" id="IPR015510">
    <property type="entry name" value="PGRP"/>
</dbReference>
<name>A0A1U9ZXS7_9ACTN</name>
<dbReference type="PANTHER" id="PTHR11022">
    <property type="entry name" value="PEPTIDOGLYCAN RECOGNITION PROTEIN"/>
    <property type="match status" value="1"/>
</dbReference>
<dbReference type="InterPro" id="IPR002502">
    <property type="entry name" value="Amidase_domain"/>
</dbReference>
<evidence type="ECO:0000259" key="2">
    <source>
        <dbReference type="SMART" id="SM00701"/>
    </source>
</evidence>
<dbReference type="Proteomes" id="UP000190797">
    <property type="component" value="Chromosome"/>
</dbReference>
<dbReference type="OrthoDB" id="514320at2"/>
<dbReference type="Pfam" id="PF01471">
    <property type="entry name" value="PG_binding_1"/>
    <property type="match status" value="1"/>
</dbReference>
<dbReference type="GO" id="GO:0009253">
    <property type="term" value="P:peptidoglycan catabolic process"/>
    <property type="evidence" value="ECO:0007669"/>
    <property type="project" value="InterPro"/>
</dbReference>
<dbReference type="EMBL" id="CP017717">
    <property type="protein sequence ID" value="AQZ62737.1"/>
    <property type="molecule type" value="Genomic_DNA"/>
</dbReference>
<dbReference type="SUPFAM" id="SSF47090">
    <property type="entry name" value="PGBD-like"/>
    <property type="match status" value="1"/>
</dbReference>
<keyword evidence="4" id="KW-1185">Reference proteome</keyword>
<dbReference type="SUPFAM" id="SSF55846">
    <property type="entry name" value="N-acetylmuramoyl-L-alanine amidase-like"/>
    <property type="match status" value="1"/>
</dbReference>
<dbReference type="InterPro" id="IPR036366">
    <property type="entry name" value="PGBDSf"/>
</dbReference>
<dbReference type="Gene3D" id="3.40.80.10">
    <property type="entry name" value="Peptidoglycan recognition protein-like"/>
    <property type="match status" value="1"/>
</dbReference>
<organism evidence="3 4">
    <name type="scientific">[Actinomadura] parvosata subsp. kistnae</name>
    <dbReference type="NCBI Taxonomy" id="1909395"/>
    <lineage>
        <taxon>Bacteria</taxon>
        <taxon>Bacillati</taxon>
        <taxon>Actinomycetota</taxon>
        <taxon>Actinomycetes</taxon>
        <taxon>Streptosporangiales</taxon>
        <taxon>Streptosporangiaceae</taxon>
        <taxon>Nonomuraea</taxon>
    </lineage>
</organism>
<dbReference type="RefSeq" id="WP_155127303.1">
    <property type="nucleotide sequence ID" value="NZ_CP017717.1"/>
</dbReference>
<evidence type="ECO:0000256" key="1">
    <source>
        <dbReference type="ARBA" id="ARBA00007553"/>
    </source>
</evidence>
<dbReference type="SMART" id="SM00701">
    <property type="entry name" value="PGRP"/>
    <property type="match status" value="1"/>
</dbReference>
<dbReference type="PANTHER" id="PTHR11022:SF41">
    <property type="entry name" value="PEPTIDOGLYCAN-RECOGNITION PROTEIN LC-RELATED"/>
    <property type="match status" value="1"/>
</dbReference>
<dbReference type="InterPro" id="IPR006619">
    <property type="entry name" value="PGRP_domain_met/bac"/>
</dbReference>
<dbReference type="Gene3D" id="1.10.101.10">
    <property type="entry name" value="PGBD-like superfamily/PGBD"/>
    <property type="match status" value="1"/>
</dbReference>